<sequence length="105" mass="12138">FIFLGYASYIGLSQSLTTYKFSNERDVIYTISGMEVNSFLDLFSAVVAAYNWDSISLDTWGFWPLVIIDGKRAVLYHQRYLISYYAFLELSAFTLGHSDYDSRLK</sequence>
<dbReference type="EMBL" id="CAJVQC010129999">
    <property type="protein sequence ID" value="CAG8841342.1"/>
    <property type="molecule type" value="Genomic_DNA"/>
</dbReference>
<comment type="caution">
    <text evidence="1">The sequence shown here is derived from an EMBL/GenBank/DDBJ whole genome shotgun (WGS) entry which is preliminary data.</text>
</comment>
<feature type="non-terminal residue" evidence="1">
    <location>
        <position position="105"/>
    </location>
</feature>
<reference evidence="1" key="1">
    <citation type="submission" date="2021-06" db="EMBL/GenBank/DDBJ databases">
        <authorList>
            <person name="Kallberg Y."/>
            <person name="Tangrot J."/>
            <person name="Rosling A."/>
        </authorList>
    </citation>
    <scope>NUCLEOTIDE SEQUENCE</scope>
    <source>
        <strain evidence="1">MA461A</strain>
    </source>
</reference>
<dbReference type="Proteomes" id="UP000789920">
    <property type="component" value="Unassembled WGS sequence"/>
</dbReference>
<evidence type="ECO:0000313" key="1">
    <source>
        <dbReference type="EMBL" id="CAG8841342.1"/>
    </source>
</evidence>
<gene>
    <name evidence="1" type="ORF">RPERSI_LOCUS31829</name>
</gene>
<proteinExistence type="predicted"/>
<protein>
    <submittedName>
        <fullName evidence="1">15674_t:CDS:1</fullName>
    </submittedName>
</protein>
<organism evidence="1 2">
    <name type="scientific">Racocetra persica</name>
    <dbReference type="NCBI Taxonomy" id="160502"/>
    <lineage>
        <taxon>Eukaryota</taxon>
        <taxon>Fungi</taxon>
        <taxon>Fungi incertae sedis</taxon>
        <taxon>Mucoromycota</taxon>
        <taxon>Glomeromycotina</taxon>
        <taxon>Glomeromycetes</taxon>
        <taxon>Diversisporales</taxon>
        <taxon>Gigasporaceae</taxon>
        <taxon>Racocetra</taxon>
    </lineage>
</organism>
<keyword evidence="2" id="KW-1185">Reference proteome</keyword>
<name>A0ACA9SKW0_9GLOM</name>
<evidence type="ECO:0000313" key="2">
    <source>
        <dbReference type="Proteomes" id="UP000789920"/>
    </source>
</evidence>
<feature type="non-terminal residue" evidence="1">
    <location>
        <position position="1"/>
    </location>
</feature>
<accession>A0ACA9SKW0</accession>